<evidence type="ECO:0000256" key="1">
    <source>
        <dbReference type="SAM" id="MobiDB-lite"/>
    </source>
</evidence>
<protein>
    <submittedName>
        <fullName evidence="2">Uncharacterized protein</fullName>
    </submittedName>
</protein>
<organism evidence="2 3">
    <name type="scientific">Phyllosticta citribraziliensis</name>
    <dbReference type="NCBI Taxonomy" id="989973"/>
    <lineage>
        <taxon>Eukaryota</taxon>
        <taxon>Fungi</taxon>
        <taxon>Dikarya</taxon>
        <taxon>Ascomycota</taxon>
        <taxon>Pezizomycotina</taxon>
        <taxon>Dothideomycetes</taxon>
        <taxon>Dothideomycetes incertae sedis</taxon>
        <taxon>Botryosphaeriales</taxon>
        <taxon>Phyllostictaceae</taxon>
        <taxon>Phyllosticta</taxon>
    </lineage>
</organism>
<name>A0ABR1LIJ4_9PEZI</name>
<comment type="caution">
    <text evidence="2">The sequence shown here is derived from an EMBL/GenBank/DDBJ whole genome shotgun (WGS) entry which is preliminary data.</text>
</comment>
<dbReference type="GeneID" id="92031176"/>
<reference evidence="2 3" key="1">
    <citation type="submission" date="2024-04" db="EMBL/GenBank/DDBJ databases">
        <title>Phyllosticta paracitricarpa is synonymous to the EU quarantine fungus P. citricarpa based on phylogenomic analyses.</title>
        <authorList>
            <consortium name="Lawrence Berkeley National Laboratory"/>
            <person name="Van ingen-buijs V.A."/>
            <person name="Van westerhoven A.C."/>
            <person name="Haridas S."/>
            <person name="Skiadas P."/>
            <person name="Martin F."/>
            <person name="Groenewald J.Z."/>
            <person name="Crous P.W."/>
            <person name="Seidl M.F."/>
        </authorList>
    </citation>
    <scope>NUCLEOTIDE SEQUENCE [LARGE SCALE GENOMIC DNA]</scope>
    <source>
        <strain evidence="2 3">CPC 17464</strain>
    </source>
</reference>
<gene>
    <name evidence="2" type="ORF">J3D65DRAFT_604454</name>
</gene>
<dbReference type="RefSeq" id="XP_066653756.1">
    <property type="nucleotide sequence ID" value="XM_066798270.1"/>
</dbReference>
<proteinExistence type="predicted"/>
<accession>A0ABR1LIJ4</accession>
<evidence type="ECO:0000313" key="3">
    <source>
        <dbReference type="Proteomes" id="UP001360953"/>
    </source>
</evidence>
<sequence length="214" mass="22935">MGCRMASAKRKNPKTTSKPRRLSRPCSSQTRPRQAPRADTSILGQEKFRVVVKEDGGYEQLSSAQLNSGATDPVAVADASTSVPGLGHEATLAWLPVPKRCRALACWLELEPLRWFILVLAVACLVCVADKIMVSVVSVAALYIGSLVLNMSDLATACLRLHMIVFTELTTVASTKQASWASISSLVAMSNIPIKGSVDPFSLFSNTGELDVAT</sequence>
<dbReference type="EMBL" id="JBBPEH010000008">
    <property type="protein sequence ID" value="KAK7535031.1"/>
    <property type="molecule type" value="Genomic_DNA"/>
</dbReference>
<evidence type="ECO:0000313" key="2">
    <source>
        <dbReference type="EMBL" id="KAK7535031.1"/>
    </source>
</evidence>
<dbReference type="Proteomes" id="UP001360953">
    <property type="component" value="Unassembled WGS sequence"/>
</dbReference>
<feature type="compositionally biased region" description="Basic residues" evidence="1">
    <location>
        <begin position="7"/>
        <end position="23"/>
    </location>
</feature>
<keyword evidence="3" id="KW-1185">Reference proteome</keyword>
<feature type="region of interest" description="Disordered" evidence="1">
    <location>
        <begin position="1"/>
        <end position="40"/>
    </location>
</feature>